<feature type="region of interest" description="Disordered" evidence="1">
    <location>
        <begin position="200"/>
        <end position="300"/>
    </location>
</feature>
<feature type="domain" description="HTH myb-type" evidence="3">
    <location>
        <begin position="90"/>
        <end position="143"/>
    </location>
</feature>
<evidence type="ECO:0000259" key="3">
    <source>
        <dbReference type="PROSITE" id="PS51294"/>
    </source>
</evidence>
<gene>
    <name evidence="4" type="ORF">LTR05_003339</name>
</gene>
<dbReference type="PROSITE" id="PS50090">
    <property type="entry name" value="MYB_LIKE"/>
    <property type="match status" value="1"/>
</dbReference>
<dbReference type="GO" id="GO:0005634">
    <property type="term" value="C:nucleus"/>
    <property type="evidence" value="ECO:0007669"/>
    <property type="project" value="TreeGrafter"/>
</dbReference>
<dbReference type="PROSITE" id="PS51294">
    <property type="entry name" value="HTH_MYB"/>
    <property type="match status" value="1"/>
</dbReference>
<dbReference type="Gene3D" id="1.10.10.60">
    <property type="entry name" value="Homeodomain-like"/>
    <property type="match status" value="1"/>
</dbReference>
<evidence type="ECO:0000313" key="4">
    <source>
        <dbReference type="EMBL" id="KAK5089115.1"/>
    </source>
</evidence>
<sequence>MSLAYHQPILATTSHPCGQFWHQPNTVDISLLLKSKDDDSTAGEKPASPRQGFGAPTRSNPSRTSTSTTTSSAIPAKRPADRSSTLISESPAKKQSKWSPDEDAKIIQLRGEGMKWEDISKHLPGRSAISCRLHYQNYLERRSEWDEDRKNKLARLYERFKADMWAKIAAEMEIPWRAAEAMHWQMGEHEMARRAGVTPFTLTTGSTNHTSMSRVNSRSGPTSRPSIEPGPRPGAPQLPSLSELTAGLPAYSQSVSSYPYSEPARTPGTPYSSTTLPYPRQSLTPPPGNLQQSDYFLRRP</sequence>
<dbReference type="CDD" id="cd00167">
    <property type="entry name" value="SANT"/>
    <property type="match status" value="1"/>
</dbReference>
<dbReference type="InterPro" id="IPR017930">
    <property type="entry name" value="Myb_dom"/>
</dbReference>
<dbReference type="Pfam" id="PF00249">
    <property type="entry name" value="Myb_DNA-binding"/>
    <property type="match status" value="1"/>
</dbReference>
<dbReference type="SMART" id="SM00717">
    <property type="entry name" value="SANT"/>
    <property type="match status" value="1"/>
</dbReference>
<feature type="domain" description="Myb-like" evidence="2">
    <location>
        <begin position="90"/>
        <end position="139"/>
    </location>
</feature>
<dbReference type="PANTHER" id="PTHR45614">
    <property type="entry name" value="MYB PROTEIN-RELATED"/>
    <property type="match status" value="1"/>
</dbReference>
<accession>A0AAN7YD91</accession>
<proteinExistence type="predicted"/>
<dbReference type="AlphaFoldDB" id="A0AAN7YD91"/>
<dbReference type="GO" id="GO:0000978">
    <property type="term" value="F:RNA polymerase II cis-regulatory region sequence-specific DNA binding"/>
    <property type="evidence" value="ECO:0007669"/>
    <property type="project" value="TreeGrafter"/>
</dbReference>
<dbReference type="InterPro" id="IPR009057">
    <property type="entry name" value="Homeodomain-like_sf"/>
</dbReference>
<evidence type="ECO:0000256" key="1">
    <source>
        <dbReference type="SAM" id="MobiDB-lite"/>
    </source>
</evidence>
<dbReference type="PANTHER" id="PTHR45614:SF51">
    <property type="entry name" value="MYB-LIKE DNA-BINDING PROTEIN BAS1"/>
    <property type="match status" value="1"/>
</dbReference>
<dbReference type="Proteomes" id="UP001309876">
    <property type="component" value="Unassembled WGS sequence"/>
</dbReference>
<dbReference type="GO" id="GO:0000981">
    <property type="term" value="F:DNA-binding transcription factor activity, RNA polymerase II-specific"/>
    <property type="evidence" value="ECO:0007669"/>
    <property type="project" value="TreeGrafter"/>
</dbReference>
<evidence type="ECO:0000259" key="2">
    <source>
        <dbReference type="PROSITE" id="PS50090"/>
    </source>
</evidence>
<comment type="caution">
    <text evidence="4">The sequence shown here is derived from an EMBL/GenBank/DDBJ whole genome shotgun (WGS) entry which is preliminary data.</text>
</comment>
<dbReference type="EMBL" id="JAVRRJ010000002">
    <property type="protein sequence ID" value="KAK5089115.1"/>
    <property type="molecule type" value="Genomic_DNA"/>
</dbReference>
<evidence type="ECO:0008006" key="6">
    <source>
        <dbReference type="Google" id="ProtNLM"/>
    </source>
</evidence>
<feature type="compositionally biased region" description="Low complexity" evidence="1">
    <location>
        <begin position="56"/>
        <end position="72"/>
    </location>
</feature>
<dbReference type="InterPro" id="IPR001005">
    <property type="entry name" value="SANT/Myb"/>
</dbReference>
<name>A0AAN7YD91_9EURO</name>
<dbReference type="InterPro" id="IPR050560">
    <property type="entry name" value="MYB_TF"/>
</dbReference>
<reference evidence="4 5" key="1">
    <citation type="submission" date="2023-08" db="EMBL/GenBank/DDBJ databases">
        <title>Black Yeasts Isolated from many extreme environments.</title>
        <authorList>
            <person name="Coleine C."/>
            <person name="Stajich J.E."/>
            <person name="Selbmann L."/>
        </authorList>
    </citation>
    <scope>NUCLEOTIDE SEQUENCE [LARGE SCALE GENOMIC DNA]</scope>
    <source>
        <strain evidence="4 5">CCFEE 5910</strain>
    </source>
</reference>
<feature type="region of interest" description="Disordered" evidence="1">
    <location>
        <begin position="37"/>
        <end position="102"/>
    </location>
</feature>
<dbReference type="SUPFAM" id="SSF46689">
    <property type="entry name" value="Homeodomain-like"/>
    <property type="match status" value="1"/>
</dbReference>
<feature type="compositionally biased region" description="Polar residues" evidence="1">
    <location>
        <begin position="200"/>
        <end position="225"/>
    </location>
</feature>
<keyword evidence="5" id="KW-1185">Reference proteome</keyword>
<protein>
    <recommendedName>
        <fullName evidence="6">MYB DNA-binding domain-containing protein</fullName>
    </recommendedName>
</protein>
<organism evidence="4 5">
    <name type="scientific">Lithohypha guttulata</name>
    <dbReference type="NCBI Taxonomy" id="1690604"/>
    <lineage>
        <taxon>Eukaryota</taxon>
        <taxon>Fungi</taxon>
        <taxon>Dikarya</taxon>
        <taxon>Ascomycota</taxon>
        <taxon>Pezizomycotina</taxon>
        <taxon>Eurotiomycetes</taxon>
        <taxon>Chaetothyriomycetidae</taxon>
        <taxon>Chaetothyriales</taxon>
        <taxon>Trichomeriaceae</taxon>
        <taxon>Lithohypha</taxon>
    </lineage>
</organism>
<evidence type="ECO:0000313" key="5">
    <source>
        <dbReference type="Proteomes" id="UP001309876"/>
    </source>
</evidence>